<keyword evidence="2" id="KW-1185">Reference proteome</keyword>
<dbReference type="EMBL" id="BPLR01021701">
    <property type="protein sequence ID" value="GIX92530.1"/>
    <property type="molecule type" value="Genomic_DNA"/>
</dbReference>
<protein>
    <submittedName>
        <fullName evidence="1">Uncharacterized protein</fullName>
    </submittedName>
</protein>
<evidence type="ECO:0000313" key="2">
    <source>
        <dbReference type="Proteomes" id="UP001054945"/>
    </source>
</evidence>
<accession>A0AAV4P5P8</accession>
<dbReference type="Proteomes" id="UP001054945">
    <property type="component" value="Unassembled WGS sequence"/>
</dbReference>
<gene>
    <name evidence="1" type="ORF">CEXT_501741</name>
</gene>
<organism evidence="1 2">
    <name type="scientific">Caerostris extrusa</name>
    <name type="common">Bark spider</name>
    <name type="synonym">Caerostris bankana</name>
    <dbReference type="NCBI Taxonomy" id="172846"/>
    <lineage>
        <taxon>Eukaryota</taxon>
        <taxon>Metazoa</taxon>
        <taxon>Ecdysozoa</taxon>
        <taxon>Arthropoda</taxon>
        <taxon>Chelicerata</taxon>
        <taxon>Arachnida</taxon>
        <taxon>Araneae</taxon>
        <taxon>Araneomorphae</taxon>
        <taxon>Entelegynae</taxon>
        <taxon>Araneoidea</taxon>
        <taxon>Araneidae</taxon>
        <taxon>Caerostris</taxon>
    </lineage>
</organism>
<proteinExistence type="predicted"/>
<name>A0AAV4P5P8_CAEEX</name>
<sequence length="95" mass="11079">MITGAGHLVKGYFSPDRMRIGVLLRIKRLNYRYSGWGRFVLHLSIDGQDLFNVRRGYAYEGESSDYEEYVEKRSLTKTPSLDDFIMFSTKSARLM</sequence>
<evidence type="ECO:0000313" key="1">
    <source>
        <dbReference type="EMBL" id="GIX92530.1"/>
    </source>
</evidence>
<comment type="caution">
    <text evidence="1">The sequence shown here is derived from an EMBL/GenBank/DDBJ whole genome shotgun (WGS) entry which is preliminary data.</text>
</comment>
<reference evidence="1 2" key="1">
    <citation type="submission" date="2021-06" db="EMBL/GenBank/DDBJ databases">
        <title>Caerostris extrusa draft genome.</title>
        <authorList>
            <person name="Kono N."/>
            <person name="Arakawa K."/>
        </authorList>
    </citation>
    <scope>NUCLEOTIDE SEQUENCE [LARGE SCALE GENOMIC DNA]</scope>
</reference>
<dbReference type="AlphaFoldDB" id="A0AAV4P5P8"/>